<comment type="caution">
    <text evidence="2">The sequence shown here is derived from an EMBL/GenBank/DDBJ whole genome shotgun (WGS) entry which is preliminary data.</text>
</comment>
<evidence type="ECO:0000313" key="2">
    <source>
        <dbReference type="EMBL" id="GAA4266400.1"/>
    </source>
</evidence>
<feature type="transmembrane region" description="Helical" evidence="1">
    <location>
        <begin position="106"/>
        <end position="139"/>
    </location>
</feature>
<keyword evidence="1" id="KW-0812">Transmembrane</keyword>
<evidence type="ECO:0000313" key="3">
    <source>
        <dbReference type="Proteomes" id="UP001501594"/>
    </source>
</evidence>
<organism evidence="2 3">
    <name type="scientific">Frondihabitans peucedani</name>
    <dbReference type="NCBI Taxonomy" id="598626"/>
    <lineage>
        <taxon>Bacteria</taxon>
        <taxon>Bacillati</taxon>
        <taxon>Actinomycetota</taxon>
        <taxon>Actinomycetes</taxon>
        <taxon>Micrococcales</taxon>
        <taxon>Microbacteriaceae</taxon>
        <taxon>Frondihabitans</taxon>
    </lineage>
</organism>
<dbReference type="RefSeq" id="WP_344795591.1">
    <property type="nucleotide sequence ID" value="NZ_BAABAU010000001.1"/>
</dbReference>
<name>A0ABP8E2E1_9MICO</name>
<keyword evidence="1" id="KW-0472">Membrane</keyword>
<feature type="transmembrane region" description="Helical" evidence="1">
    <location>
        <begin position="81"/>
        <end position="100"/>
    </location>
</feature>
<sequence>MSRGLLTFMATVTHLAVVVLTLGIVFFVTDRDVIVEHDAGTLLGPAMVLGSMASVFFVLARSFGVAERDGVRTPSILRPSIVAAVASFLVMLVVGGLIYALERDEAVWFVLFVGRYAGSAFVIASSLWAGVVVAAYLLMARFEQAHAARGARHDDV</sequence>
<reference evidence="3" key="1">
    <citation type="journal article" date="2019" name="Int. J. Syst. Evol. Microbiol.">
        <title>The Global Catalogue of Microorganisms (GCM) 10K type strain sequencing project: providing services to taxonomists for standard genome sequencing and annotation.</title>
        <authorList>
            <consortium name="The Broad Institute Genomics Platform"/>
            <consortium name="The Broad Institute Genome Sequencing Center for Infectious Disease"/>
            <person name="Wu L."/>
            <person name="Ma J."/>
        </authorList>
    </citation>
    <scope>NUCLEOTIDE SEQUENCE [LARGE SCALE GENOMIC DNA]</scope>
    <source>
        <strain evidence="3">JCM 17442</strain>
    </source>
</reference>
<feature type="transmembrane region" description="Helical" evidence="1">
    <location>
        <begin position="7"/>
        <end position="28"/>
    </location>
</feature>
<protein>
    <recommendedName>
        <fullName evidence="4">TRAP-type C4-dicarboxylate transport system, small permease component</fullName>
    </recommendedName>
</protein>
<dbReference type="Pfam" id="PF19616">
    <property type="entry name" value="DUF6121"/>
    <property type="match status" value="1"/>
</dbReference>
<accession>A0ABP8E2E1</accession>
<dbReference type="EMBL" id="BAABAU010000001">
    <property type="protein sequence ID" value="GAA4266400.1"/>
    <property type="molecule type" value="Genomic_DNA"/>
</dbReference>
<gene>
    <name evidence="2" type="ORF">GCM10022256_20120</name>
</gene>
<keyword evidence="1" id="KW-1133">Transmembrane helix</keyword>
<dbReference type="Proteomes" id="UP001501594">
    <property type="component" value="Unassembled WGS sequence"/>
</dbReference>
<dbReference type="InterPro" id="IPR046124">
    <property type="entry name" value="DUF6121"/>
</dbReference>
<evidence type="ECO:0008006" key="4">
    <source>
        <dbReference type="Google" id="ProtNLM"/>
    </source>
</evidence>
<keyword evidence="3" id="KW-1185">Reference proteome</keyword>
<feature type="transmembrane region" description="Helical" evidence="1">
    <location>
        <begin position="40"/>
        <end position="60"/>
    </location>
</feature>
<proteinExistence type="predicted"/>
<evidence type="ECO:0000256" key="1">
    <source>
        <dbReference type="SAM" id="Phobius"/>
    </source>
</evidence>